<dbReference type="EMBL" id="JAOPGA020000665">
    <property type="protein sequence ID" value="KAL0480529.1"/>
    <property type="molecule type" value="Genomic_DNA"/>
</dbReference>
<reference evidence="1 2" key="1">
    <citation type="submission" date="2024-03" db="EMBL/GenBank/DDBJ databases">
        <title>The Acrasis kona genome and developmental transcriptomes reveal deep origins of eukaryotic multicellular pathways.</title>
        <authorList>
            <person name="Sheikh S."/>
            <person name="Fu C.-J."/>
            <person name="Brown M.W."/>
            <person name="Baldauf S.L."/>
        </authorList>
    </citation>
    <scope>NUCLEOTIDE SEQUENCE [LARGE SCALE GENOMIC DNA]</scope>
    <source>
        <strain evidence="1 2">ATCC MYA-3509</strain>
    </source>
</reference>
<comment type="caution">
    <text evidence="1">The sequence shown here is derived from an EMBL/GenBank/DDBJ whole genome shotgun (WGS) entry which is preliminary data.</text>
</comment>
<dbReference type="AlphaFoldDB" id="A0AAW2YTX7"/>
<gene>
    <name evidence="1" type="ORF">AKO1_006768</name>
</gene>
<sequence>MREVRREVFFNQDVFMKTNHLANRPIDNSALVVDKGLVPLVNHLITLSGGQNLSEELQIRIHLARLTLSHFSGADSLDDEDEDMV</sequence>
<protein>
    <submittedName>
        <fullName evidence="1">Uncharacterized protein</fullName>
    </submittedName>
</protein>
<dbReference type="Proteomes" id="UP001431209">
    <property type="component" value="Unassembled WGS sequence"/>
</dbReference>
<name>A0AAW2YTX7_9EUKA</name>
<keyword evidence="2" id="KW-1185">Reference proteome</keyword>
<organism evidence="1 2">
    <name type="scientific">Acrasis kona</name>
    <dbReference type="NCBI Taxonomy" id="1008807"/>
    <lineage>
        <taxon>Eukaryota</taxon>
        <taxon>Discoba</taxon>
        <taxon>Heterolobosea</taxon>
        <taxon>Tetramitia</taxon>
        <taxon>Eutetramitia</taxon>
        <taxon>Acrasidae</taxon>
        <taxon>Acrasis</taxon>
    </lineage>
</organism>
<evidence type="ECO:0000313" key="2">
    <source>
        <dbReference type="Proteomes" id="UP001431209"/>
    </source>
</evidence>
<accession>A0AAW2YTX7</accession>
<evidence type="ECO:0000313" key="1">
    <source>
        <dbReference type="EMBL" id="KAL0480529.1"/>
    </source>
</evidence>
<proteinExistence type="predicted"/>